<sequence length="234" mass="25257">MQHALSAGWADFRAYPAFGIFFASIFVLSGLGLTYALVERGEVFWLIPAAAGFPLLAPFAAVGLYEVSRRREGGLPLNWGGVLGALRGRGDEQIMSMGLILFVAFGFWIIIAHVVFSIFVVEAGAGSESLAFLLTQTGIVMLAVGSLIGAAIAFIFYIATVISLPMLVDRKVSFVAAIITSLKAFRANKLLLLAWAVFIAFALFAAMVPIFLGLFLVLPVLGHTTWHLYRRAVI</sequence>
<proteinExistence type="predicted"/>
<dbReference type="RefSeq" id="WP_245638286.1">
    <property type="nucleotide sequence ID" value="NZ_CP015963.1"/>
</dbReference>
<organism evidence="2 3">
    <name type="scientific">Altererythrobacter ishigakiensis</name>
    <dbReference type="NCBI Taxonomy" id="476157"/>
    <lineage>
        <taxon>Bacteria</taxon>
        <taxon>Pseudomonadati</taxon>
        <taxon>Pseudomonadota</taxon>
        <taxon>Alphaproteobacteria</taxon>
        <taxon>Sphingomonadales</taxon>
        <taxon>Erythrobacteraceae</taxon>
        <taxon>Altererythrobacter</taxon>
    </lineage>
</organism>
<protein>
    <submittedName>
        <fullName evidence="2">Putative membrane protein</fullName>
    </submittedName>
</protein>
<comment type="caution">
    <text evidence="2">The sequence shown here is derived from an EMBL/GenBank/DDBJ whole genome shotgun (WGS) entry which is preliminary data.</text>
</comment>
<accession>A0A562UM67</accession>
<feature type="transmembrane region" description="Helical" evidence="1">
    <location>
        <begin position="12"/>
        <end position="37"/>
    </location>
</feature>
<dbReference type="Proteomes" id="UP000320547">
    <property type="component" value="Unassembled WGS sequence"/>
</dbReference>
<keyword evidence="1" id="KW-0812">Transmembrane</keyword>
<reference evidence="2 3" key="1">
    <citation type="submission" date="2019-07" db="EMBL/GenBank/DDBJ databases">
        <title>Genomic Encyclopedia of Archaeal and Bacterial Type Strains, Phase II (KMG-II): from individual species to whole genera.</title>
        <authorList>
            <person name="Goeker M."/>
        </authorList>
    </citation>
    <scope>NUCLEOTIDE SEQUENCE [LARGE SCALE GENOMIC DNA]</scope>
    <source>
        <strain evidence="2 3">ATCC BAA-2084</strain>
    </source>
</reference>
<evidence type="ECO:0000313" key="3">
    <source>
        <dbReference type="Proteomes" id="UP000320547"/>
    </source>
</evidence>
<evidence type="ECO:0000256" key="1">
    <source>
        <dbReference type="SAM" id="Phobius"/>
    </source>
</evidence>
<evidence type="ECO:0000313" key="2">
    <source>
        <dbReference type="EMBL" id="TWJ06710.1"/>
    </source>
</evidence>
<dbReference type="Pfam" id="PF09955">
    <property type="entry name" value="DUF2189"/>
    <property type="match status" value="1"/>
</dbReference>
<feature type="transmembrane region" description="Helical" evidence="1">
    <location>
        <begin position="190"/>
        <end position="218"/>
    </location>
</feature>
<gene>
    <name evidence="2" type="ORF">JN10_2246</name>
</gene>
<feature type="transmembrane region" description="Helical" evidence="1">
    <location>
        <begin position="43"/>
        <end position="65"/>
    </location>
</feature>
<feature type="transmembrane region" description="Helical" evidence="1">
    <location>
        <begin position="97"/>
        <end position="119"/>
    </location>
</feature>
<dbReference type="AlphaFoldDB" id="A0A562UM67"/>
<keyword evidence="1" id="KW-1133">Transmembrane helix</keyword>
<dbReference type="EMBL" id="VLLK01000002">
    <property type="protein sequence ID" value="TWJ06710.1"/>
    <property type="molecule type" value="Genomic_DNA"/>
</dbReference>
<feature type="transmembrane region" description="Helical" evidence="1">
    <location>
        <begin position="139"/>
        <end position="164"/>
    </location>
</feature>
<keyword evidence="1" id="KW-0472">Membrane</keyword>
<dbReference type="STRING" id="476157.GCA_001663155_00921"/>
<name>A0A562UM67_9SPHN</name>
<dbReference type="InterPro" id="IPR018692">
    <property type="entry name" value="DUF2189"/>
</dbReference>
<keyword evidence="3" id="KW-1185">Reference proteome</keyword>